<keyword evidence="1" id="KW-0812">Transmembrane</keyword>
<comment type="caution">
    <text evidence="2">The sequence shown here is derived from an EMBL/GenBank/DDBJ whole genome shotgun (WGS) entry which is preliminary data.</text>
</comment>
<accession>J9CMY2</accession>
<evidence type="ECO:0008006" key="3">
    <source>
        <dbReference type="Google" id="ProtNLM"/>
    </source>
</evidence>
<proteinExistence type="predicted"/>
<protein>
    <recommendedName>
        <fullName evidence="3">Transmembrane protein</fullName>
    </recommendedName>
</protein>
<keyword evidence="1" id="KW-0472">Membrane</keyword>
<keyword evidence="1" id="KW-1133">Transmembrane helix</keyword>
<reference evidence="2" key="1">
    <citation type="journal article" date="2012" name="PLoS ONE">
        <title>Gene sets for utilization of primary and secondary nutrition supplies in the distal gut of endangered iberian lynx.</title>
        <authorList>
            <person name="Alcaide M."/>
            <person name="Messina E."/>
            <person name="Richter M."/>
            <person name="Bargiela R."/>
            <person name="Peplies J."/>
            <person name="Huws S.A."/>
            <person name="Newbold C.J."/>
            <person name="Golyshin P.N."/>
            <person name="Simon M.A."/>
            <person name="Lopez G."/>
            <person name="Yakimov M.M."/>
            <person name="Ferrer M."/>
        </authorList>
    </citation>
    <scope>NUCLEOTIDE SEQUENCE</scope>
</reference>
<dbReference type="EMBL" id="AMCI01002942">
    <property type="protein sequence ID" value="EJX01476.1"/>
    <property type="molecule type" value="Genomic_DNA"/>
</dbReference>
<evidence type="ECO:0000256" key="1">
    <source>
        <dbReference type="SAM" id="Phobius"/>
    </source>
</evidence>
<gene>
    <name evidence="2" type="ORF">EVA_10413</name>
</gene>
<feature type="transmembrane region" description="Helical" evidence="1">
    <location>
        <begin position="129"/>
        <end position="148"/>
    </location>
</feature>
<evidence type="ECO:0000313" key="2">
    <source>
        <dbReference type="EMBL" id="EJX01476.1"/>
    </source>
</evidence>
<feature type="transmembrane region" description="Helical" evidence="1">
    <location>
        <begin position="68"/>
        <end position="84"/>
    </location>
</feature>
<sequence>MYIKYLFMLIFVALKRLNSKIMKALLPVYCRPFGYLILLVALFIPFILMMQGVLTDSNLVFYKECTKLLMMAGCILIIFALSKNENRETEQIRNRAVRNAIFLTFFFAFGAMLLQVIRGQAFSVDSSSFLTFLVFNVLCLEFGLKKAAVDQIFKR</sequence>
<feature type="transmembrane region" description="Helical" evidence="1">
    <location>
        <begin position="96"/>
        <end position="117"/>
    </location>
</feature>
<name>J9CMY2_9ZZZZ</name>
<organism evidence="2">
    <name type="scientific">gut metagenome</name>
    <dbReference type="NCBI Taxonomy" id="749906"/>
    <lineage>
        <taxon>unclassified sequences</taxon>
        <taxon>metagenomes</taxon>
        <taxon>organismal metagenomes</taxon>
    </lineage>
</organism>
<dbReference type="AlphaFoldDB" id="J9CMY2"/>
<feature type="transmembrane region" description="Helical" evidence="1">
    <location>
        <begin position="24"/>
        <end position="48"/>
    </location>
</feature>